<dbReference type="PIRSF" id="PIRSF021383">
    <property type="entry name" value="YunB"/>
    <property type="match status" value="1"/>
</dbReference>
<evidence type="ECO:0000313" key="3">
    <source>
        <dbReference type="Proteomes" id="UP001238088"/>
    </source>
</evidence>
<dbReference type="Pfam" id="PF09560">
    <property type="entry name" value="Spore_YunB"/>
    <property type="match status" value="1"/>
</dbReference>
<sequence>MKRRRIRRPLKGPLPFKYVMLITFIVFTLLTLSGVLIINKNIEPVLIDIAETRARQFSAQAINDAIAKEISENIDVRELIIKHGEGEETSYSTNPQIYNRVISETTLRVQEYLNLVEKGDLEELEAFKNDEFIDFDASRSEGGIIYAIPLGMATKITLFSNFGPKVPIRFEFLGDVVSNVETKVIETGINNTFIEIYVKINVQMKVIIPLMERNIEVSNSVKIGDLLLPGKVPQYYNGGGKGQSEVNPIIIPEGR</sequence>
<keyword evidence="1" id="KW-1133">Transmembrane helix</keyword>
<accession>A0ABU0AIH8</accession>
<keyword evidence="1" id="KW-0812">Transmembrane</keyword>
<keyword evidence="3" id="KW-1185">Reference proteome</keyword>
<gene>
    <name evidence="2" type="ORF">J2S17_002951</name>
</gene>
<evidence type="ECO:0000313" key="2">
    <source>
        <dbReference type="EMBL" id="MDQ0271064.1"/>
    </source>
</evidence>
<name>A0ABU0AIH8_9BACI</name>
<dbReference type="InterPro" id="IPR014197">
    <property type="entry name" value="Sporulation_prot_YunB"/>
</dbReference>
<comment type="caution">
    <text evidence="2">The sequence shown here is derived from an EMBL/GenBank/DDBJ whole genome shotgun (WGS) entry which is preliminary data.</text>
</comment>
<evidence type="ECO:0000256" key="1">
    <source>
        <dbReference type="SAM" id="Phobius"/>
    </source>
</evidence>
<feature type="transmembrane region" description="Helical" evidence="1">
    <location>
        <begin position="20"/>
        <end position="38"/>
    </location>
</feature>
<reference evidence="2 3" key="1">
    <citation type="submission" date="2023-07" db="EMBL/GenBank/DDBJ databases">
        <title>Genomic Encyclopedia of Type Strains, Phase IV (KMG-IV): sequencing the most valuable type-strain genomes for metagenomic binning, comparative biology and taxonomic classification.</title>
        <authorList>
            <person name="Goeker M."/>
        </authorList>
    </citation>
    <scope>NUCLEOTIDE SEQUENCE [LARGE SCALE GENOMIC DNA]</scope>
    <source>
        <strain evidence="2 3">DSM 23494</strain>
    </source>
</reference>
<dbReference type="RefSeq" id="WP_307475976.1">
    <property type="nucleotide sequence ID" value="NZ_JAUSUB010000012.1"/>
</dbReference>
<keyword evidence="1" id="KW-0472">Membrane</keyword>
<dbReference type="NCBIfam" id="TIGR02832">
    <property type="entry name" value="spo_yunB"/>
    <property type="match status" value="1"/>
</dbReference>
<dbReference type="EMBL" id="JAUSUB010000012">
    <property type="protein sequence ID" value="MDQ0271064.1"/>
    <property type="molecule type" value="Genomic_DNA"/>
</dbReference>
<proteinExistence type="predicted"/>
<organism evidence="2 3">
    <name type="scientific">Cytobacillus purgationiresistens</name>
    <dbReference type="NCBI Taxonomy" id="863449"/>
    <lineage>
        <taxon>Bacteria</taxon>
        <taxon>Bacillati</taxon>
        <taxon>Bacillota</taxon>
        <taxon>Bacilli</taxon>
        <taxon>Bacillales</taxon>
        <taxon>Bacillaceae</taxon>
        <taxon>Cytobacillus</taxon>
    </lineage>
</organism>
<dbReference type="Proteomes" id="UP001238088">
    <property type="component" value="Unassembled WGS sequence"/>
</dbReference>
<protein>
    <submittedName>
        <fullName evidence="2">Sporulation protein YunB</fullName>
    </submittedName>
</protein>